<dbReference type="SUPFAM" id="SSF89447">
    <property type="entry name" value="AbrB/MazE/MraZ-like"/>
    <property type="match status" value="1"/>
</dbReference>
<dbReference type="InterPro" id="IPR007159">
    <property type="entry name" value="SpoVT-AbrB_dom"/>
</dbReference>
<evidence type="ECO:0000256" key="1">
    <source>
        <dbReference type="ARBA" id="ARBA00007924"/>
    </source>
</evidence>
<dbReference type="InterPro" id="IPR047976">
    <property type="entry name" value="Anti_VapB2-like"/>
</dbReference>
<dbReference type="PANTHER" id="PTHR37550:SF3">
    <property type="entry name" value="ANTITOXIN VAPB1"/>
    <property type="match status" value="1"/>
</dbReference>
<dbReference type="PROSITE" id="PS51740">
    <property type="entry name" value="SPOVT_ABRB"/>
    <property type="match status" value="1"/>
</dbReference>
<dbReference type="RefSeq" id="WP_064009003.1">
    <property type="nucleotide sequence ID" value="NZ_LUUG01000078.1"/>
</dbReference>
<gene>
    <name evidence="4" type="ORF">A1332_15770</name>
</gene>
<comment type="caution">
    <text evidence="4">The sequence shown here is derived from an EMBL/GenBank/DDBJ whole genome shotgun (WGS) entry which is preliminary data.</text>
</comment>
<protein>
    <submittedName>
        <fullName evidence="4">AbrB family transcriptional regulator</fullName>
    </submittedName>
</protein>
<dbReference type="Gene3D" id="2.10.260.10">
    <property type="match status" value="1"/>
</dbReference>
<dbReference type="NCBIfam" id="NF040493">
    <property type="entry name" value="TA_anti_VapB"/>
    <property type="match status" value="1"/>
</dbReference>
<evidence type="ECO:0000259" key="3">
    <source>
        <dbReference type="PROSITE" id="PS51740"/>
    </source>
</evidence>
<feature type="domain" description="SpoVT-AbrB" evidence="3">
    <location>
        <begin position="5"/>
        <end position="47"/>
    </location>
</feature>
<dbReference type="Proteomes" id="UP000078090">
    <property type="component" value="Unassembled WGS sequence"/>
</dbReference>
<dbReference type="Pfam" id="PF04014">
    <property type="entry name" value="MazE_antitoxin"/>
    <property type="match status" value="1"/>
</dbReference>
<reference evidence="4 5" key="1">
    <citation type="submission" date="2016-03" db="EMBL/GenBank/DDBJ databases">
        <authorList>
            <person name="Ploux O."/>
        </authorList>
    </citation>
    <scope>NUCLEOTIDE SEQUENCE [LARGE SCALE GENOMIC DNA]</scope>
    <source>
        <strain evidence="4 5">R-45363</strain>
    </source>
</reference>
<comment type="similarity">
    <text evidence="1">Belongs to the VapB family.</text>
</comment>
<dbReference type="InterPro" id="IPR051734">
    <property type="entry name" value="VapB_TA_antitoxins"/>
</dbReference>
<evidence type="ECO:0000313" key="4">
    <source>
        <dbReference type="EMBL" id="OAI03477.1"/>
    </source>
</evidence>
<sequence length="80" mass="9212">MHTTAKLFITGRSQALRLPKEFRFPGAEVFIRRDAVTGEVILSPKPVSWAEFFELADRTKIPADFMADREDLPSQERDLF</sequence>
<accession>A0A177MCJ2</accession>
<proteinExistence type="inferred from homology"/>
<name>A0A177MCJ2_METMH</name>
<dbReference type="PANTHER" id="PTHR37550">
    <property type="entry name" value="ANTITOXIN VAPB1"/>
    <property type="match status" value="1"/>
</dbReference>
<dbReference type="EMBL" id="LUUG01000078">
    <property type="protein sequence ID" value="OAI03477.1"/>
    <property type="molecule type" value="Genomic_DNA"/>
</dbReference>
<evidence type="ECO:0000256" key="2">
    <source>
        <dbReference type="PROSITE-ProRule" id="PRU01076"/>
    </source>
</evidence>
<dbReference type="OrthoDB" id="5298361at2"/>
<keyword evidence="2" id="KW-0238">DNA-binding</keyword>
<evidence type="ECO:0000313" key="5">
    <source>
        <dbReference type="Proteomes" id="UP000078090"/>
    </source>
</evidence>
<organism evidence="4 5">
    <name type="scientific">Methylomonas methanica</name>
    <dbReference type="NCBI Taxonomy" id="421"/>
    <lineage>
        <taxon>Bacteria</taxon>
        <taxon>Pseudomonadati</taxon>
        <taxon>Pseudomonadota</taxon>
        <taxon>Gammaproteobacteria</taxon>
        <taxon>Methylococcales</taxon>
        <taxon>Methylococcaceae</taxon>
        <taxon>Methylomonas</taxon>
    </lineage>
</organism>
<dbReference type="InterPro" id="IPR037914">
    <property type="entry name" value="SpoVT-AbrB_sf"/>
</dbReference>
<dbReference type="AlphaFoldDB" id="A0A177MCJ2"/>
<dbReference type="GO" id="GO:0003677">
    <property type="term" value="F:DNA binding"/>
    <property type="evidence" value="ECO:0007669"/>
    <property type="project" value="UniProtKB-UniRule"/>
</dbReference>